<proteinExistence type="predicted"/>
<name>A0AAV9MHC2_9SOLN</name>
<protein>
    <submittedName>
        <fullName evidence="1">Uncharacterized protein</fullName>
    </submittedName>
</protein>
<evidence type="ECO:0000313" key="1">
    <source>
        <dbReference type="EMBL" id="KAK4737238.1"/>
    </source>
</evidence>
<reference evidence="1 2" key="1">
    <citation type="submission" date="2023-10" db="EMBL/GenBank/DDBJ databases">
        <title>Genome-Wide Identification Analysis in wild type Solanum Pinnatisectum Reveals Some Genes Defensing Phytophthora Infestans.</title>
        <authorList>
            <person name="Sun C."/>
        </authorList>
    </citation>
    <scope>NUCLEOTIDE SEQUENCE [LARGE SCALE GENOMIC DNA]</scope>
    <source>
        <strain evidence="1">LQN</strain>
        <tissue evidence="1">Leaf</tissue>
    </source>
</reference>
<dbReference type="Proteomes" id="UP001311915">
    <property type="component" value="Unassembled WGS sequence"/>
</dbReference>
<dbReference type="AlphaFoldDB" id="A0AAV9MHC2"/>
<organism evidence="1 2">
    <name type="scientific">Solanum pinnatisectum</name>
    <name type="common">tansyleaf nightshade</name>
    <dbReference type="NCBI Taxonomy" id="50273"/>
    <lineage>
        <taxon>Eukaryota</taxon>
        <taxon>Viridiplantae</taxon>
        <taxon>Streptophyta</taxon>
        <taxon>Embryophyta</taxon>
        <taxon>Tracheophyta</taxon>
        <taxon>Spermatophyta</taxon>
        <taxon>Magnoliopsida</taxon>
        <taxon>eudicotyledons</taxon>
        <taxon>Gunneridae</taxon>
        <taxon>Pentapetalae</taxon>
        <taxon>asterids</taxon>
        <taxon>lamiids</taxon>
        <taxon>Solanales</taxon>
        <taxon>Solanaceae</taxon>
        <taxon>Solanoideae</taxon>
        <taxon>Solaneae</taxon>
        <taxon>Solanum</taxon>
    </lineage>
</organism>
<dbReference type="EMBL" id="JAWPEI010000001">
    <property type="protein sequence ID" value="KAK4737238.1"/>
    <property type="molecule type" value="Genomic_DNA"/>
</dbReference>
<sequence>MVTKNLVEREKYMILSKFTSKFSGILTDWWTAIKVFYGDTGQRREKLWRQLFEMKCISFDRDIIDIHFKKDAFLSSLAKMLAGHAMTIIDNRFKSMTIPHIGYIMQAIFQALDSICTNRYFAKNCLQSKRSVKTFQIFDDIADHTAMYLSRDDDLESILSLEDEPTGETLFSIDVYEMAGNDANIDDDPSHNMLTSLEKVIGRGNEKQHTVQDSYQALDVKWHRTIFMTSSQLISFLCCIAACHATSSRHNYHKF</sequence>
<keyword evidence="2" id="KW-1185">Reference proteome</keyword>
<gene>
    <name evidence="1" type="ORF">R3W88_000935</name>
</gene>
<comment type="caution">
    <text evidence="1">The sequence shown here is derived from an EMBL/GenBank/DDBJ whole genome shotgun (WGS) entry which is preliminary data.</text>
</comment>
<evidence type="ECO:0000313" key="2">
    <source>
        <dbReference type="Proteomes" id="UP001311915"/>
    </source>
</evidence>
<accession>A0AAV9MHC2</accession>